<dbReference type="PANTHER" id="PTHR30461">
    <property type="entry name" value="DNA-INVERTASE FROM LAMBDOID PROPHAGE"/>
    <property type="match status" value="1"/>
</dbReference>
<dbReference type="InterPro" id="IPR050639">
    <property type="entry name" value="SSR_resolvase"/>
</dbReference>
<dbReference type="Proteomes" id="UP000251891">
    <property type="component" value="Unassembled WGS sequence"/>
</dbReference>
<dbReference type="InterPro" id="IPR011109">
    <property type="entry name" value="DNA_bind_recombinase_dom"/>
</dbReference>
<organism evidence="2 3">
    <name type="scientific">Actinomadura craniellae</name>
    <dbReference type="NCBI Taxonomy" id="2231787"/>
    <lineage>
        <taxon>Bacteria</taxon>
        <taxon>Bacillati</taxon>
        <taxon>Actinomycetota</taxon>
        <taxon>Actinomycetes</taxon>
        <taxon>Streptosporangiales</taxon>
        <taxon>Thermomonosporaceae</taxon>
        <taxon>Actinomadura</taxon>
    </lineage>
</organism>
<evidence type="ECO:0000313" key="2">
    <source>
        <dbReference type="EMBL" id="RAY12939.1"/>
    </source>
</evidence>
<dbReference type="Gene3D" id="3.90.1750.20">
    <property type="entry name" value="Putative Large Serine Recombinase, Chain B, Domain 2"/>
    <property type="match status" value="1"/>
</dbReference>
<name>A0A365H1N0_9ACTN</name>
<dbReference type="Pfam" id="PF07508">
    <property type="entry name" value="Recombinase"/>
    <property type="match status" value="1"/>
</dbReference>
<evidence type="ECO:0000259" key="1">
    <source>
        <dbReference type="PROSITE" id="PS51737"/>
    </source>
</evidence>
<dbReference type="InterPro" id="IPR038109">
    <property type="entry name" value="DNA_bind_recomb_sf"/>
</dbReference>
<dbReference type="PROSITE" id="PS51737">
    <property type="entry name" value="RECOMBINASE_DNA_BIND"/>
    <property type="match status" value="1"/>
</dbReference>
<sequence length="516" mass="57282">MAGCPCGVVVTWVELRDFTEFVSSVLVILKVGAFAPKGEVVVLPEVSAGGGLLGWVERSRSRPAPLRGRGGLRFAFYGRVSTEDYQDPVTSRVRQRGQAETLVAGLGRIVAEFFDVGESRVLPWARRTRAAALVLAMADPDRAFDAIVVGEYERAFYGGQFDLMAPLFEHYGVQLWLPEAGGRVDFQAEGHEQLMVSLGVQSKREITRTRMRVMTAMAAQVRAQGRYQGGRPPYGYRLADAGPHPNRAHAAWGRRAHRLEPDPQTAPIVRWMFAQRLAGKSLARITRALNDMQVPCPSAADPARNPHRSGERWTVTTVRSILTNPRYTGREVGNRQPAAHDLIDPGNTGLGHRQVQRWSLPEDWAISAHPAHEALVSEADFVAVQDLRTRRGHPGRRYLLAGLLRCGLCERRLESCWSNDRAAYRRRHGHTSASRPDGRPKNLYVREGHLLARLPALYLLLAADPADLSEAPMPGIEDIIGWLRVRHIELVYDPQARSLGADLPGATRVIVDRQTS</sequence>
<dbReference type="GO" id="GO:0003677">
    <property type="term" value="F:DNA binding"/>
    <property type="evidence" value="ECO:0007669"/>
    <property type="project" value="InterPro"/>
</dbReference>
<dbReference type="EMBL" id="QLYX01000011">
    <property type="protein sequence ID" value="RAY12939.1"/>
    <property type="molecule type" value="Genomic_DNA"/>
</dbReference>
<dbReference type="PANTHER" id="PTHR30461:SF23">
    <property type="entry name" value="DNA RECOMBINASE-RELATED"/>
    <property type="match status" value="1"/>
</dbReference>
<evidence type="ECO:0000313" key="3">
    <source>
        <dbReference type="Proteomes" id="UP000251891"/>
    </source>
</evidence>
<proteinExistence type="predicted"/>
<dbReference type="OrthoDB" id="9785707at2"/>
<dbReference type="AlphaFoldDB" id="A0A365H1N0"/>
<feature type="domain" description="Recombinase" evidence="1">
    <location>
        <begin position="233"/>
        <end position="394"/>
    </location>
</feature>
<comment type="caution">
    <text evidence="2">The sequence shown here is derived from an EMBL/GenBank/DDBJ whole genome shotgun (WGS) entry which is preliminary data.</text>
</comment>
<gene>
    <name evidence="2" type="ORF">DPM19_23300</name>
</gene>
<accession>A0A365H1N0</accession>
<keyword evidence="3" id="KW-1185">Reference proteome</keyword>
<reference evidence="2 3" key="1">
    <citation type="submission" date="2018-06" db="EMBL/GenBank/DDBJ databases">
        <title>Actinomadura craniellae sp. nov. isolated from marine sponge Craniella sp.</title>
        <authorList>
            <person name="Li L."/>
            <person name="Xu Q.H."/>
            <person name="Lin H.W."/>
            <person name="Lu Y.H."/>
        </authorList>
    </citation>
    <scope>NUCLEOTIDE SEQUENCE [LARGE SCALE GENOMIC DNA]</scope>
    <source>
        <strain evidence="2 3">LHW63021</strain>
    </source>
</reference>
<dbReference type="GO" id="GO:0000150">
    <property type="term" value="F:DNA strand exchange activity"/>
    <property type="evidence" value="ECO:0007669"/>
    <property type="project" value="InterPro"/>
</dbReference>
<protein>
    <submittedName>
        <fullName evidence="2">Recombinase family protein</fullName>
    </submittedName>
</protein>